<proteinExistence type="predicted"/>
<organism evidence="8 9">
    <name type="scientific">Acetobacter orientalis</name>
    <dbReference type="NCBI Taxonomy" id="146474"/>
    <lineage>
        <taxon>Bacteria</taxon>
        <taxon>Pseudomonadati</taxon>
        <taxon>Pseudomonadota</taxon>
        <taxon>Alphaproteobacteria</taxon>
        <taxon>Acetobacterales</taxon>
        <taxon>Acetobacteraceae</taxon>
        <taxon>Acetobacter</taxon>
    </lineage>
</organism>
<keyword evidence="3 6" id="KW-0812">Transmembrane</keyword>
<sequence>MAFMVLWGVGMLAGANVGAWLVDRNINLAALLALGGSAVVMVVFASVLHTVPALALDVFLVPTFVNALGPALQTRLMDFAGDAQTLAASLNHSAFNIANALGASLGSVLLAHNYGYGSLGIGGAILSVGGLLVYLLAMLLLKRSAGQSATA</sequence>
<evidence type="ECO:0000256" key="6">
    <source>
        <dbReference type="SAM" id="Phobius"/>
    </source>
</evidence>
<evidence type="ECO:0000313" key="8">
    <source>
        <dbReference type="EMBL" id="BBC80749.1"/>
    </source>
</evidence>
<dbReference type="SUPFAM" id="SSF103473">
    <property type="entry name" value="MFS general substrate transporter"/>
    <property type="match status" value="1"/>
</dbReference>
<dbReference type="Gene3D" id="1.20.1250.20">
    <property type="entry name" value="MFS general substrate transporter like domains"/>
    <property type="match status" value="1"/>
</dbReference>
<dbReference type="PANTHER" id="PTHR43124">
    <property type="entry name" value="PURINE EFFLUX PUMP PBUE"/>
    <property type="match status" value="1"/>
</dbReference>
<evidence type="ECO:0000256" key="4">
    <source>
        <dbReference type="ARBA" id="ARBA00022989"/>
    </source>
</evidence>
<dbReference type="PANTHER" id="PTHR43124:SF3">
    <property type="entry name" value="CHLORAMPHENICOL EFFLUX PUMP RV0191"/>
    <property type="match status" value="1"/>
</dbReference>
<feature type="transmembrane region" description="Helical" evidence="6">
    <location>
        <begin position="6"/>
        <end position="22"/>
    </location>
</feature>
<dbReference type="GO" id="GO:0022857">
    <property type="term" value="F:transmembrane transporter activity"/>
    <property type="evidence" value="ECO:0007669"/>
    <property type="project" value="InterPro"/>
</dbReference>
<evidence type="ECO:0000256" key="1">
    <source>
        <dbReference type="ARBA" id="ARBA00004651"/>
    </source>
</evidence>
<evidence type="ECO:0000256" key="3">
    <source>
        <dbReference type="ARBA" id="ARBA00022692"/>
    </source>
</evidence>
<feature type="domain" description="Major facilitator superfamily (MFS) profile" evidence="7">
    <location>
        <begin position="1"/>
        <end position="145"/>
    </location>
</feature>
<keyword evidence="2" id="KW-1003">Cell membrane</keyword>
<feature type="transmembrane region" description="Helical" evidence="6">
    <location>
        <begin position="120"/>
        <end position="141"/>
    </location>
</feature>
<feature type="transmembrane region" description="Helical" evidence="6">
    <location>
        <begin position="29"/>
        <end position="48"/>
    </location>
</feature>
<dbReference type="PROSITE" id="PS50850">
    <property type="entry name" value="MFS"/>
    <property type="match status" value="1"/>
</dbReference>
<comment type="subcellular location">
    <subcellularLocation>
        <location evidence="1">Cell membrane</location>
        <topology evidence="1">Multi-pass membrane protein</topology>
    </subcellularLocation>
</comment>
<dbReference type="EMBL" id="AP018515">
    <property type="protein sequence ID" value="BBC80749.1"/>
    <property type="molecule type" value="Genomic_DNA"/>
</dbReference>
<name>A0A2Z5ZK93_9PROT</name>
<evidence type="ECO:0000259" key="7">
    <source>
        <dbReference type="PROSITE" id="PS50850"/>
    </source>
</evidence>
<reference evidence="8 9" key="1">
    <citation type="submission" date="2018-02" db="EMBL/GenBank/DDBJ databases">
        <title>Acetobacter orientalis genome.</title>
        <authorList>
            <person name="Nakashima N."/>
            <person name="Tamura T."/>
        </authorList>
    </citation>
    <scope>NUCLEOTIDE SEQUENCE [LARGE SCALE GENOMIC DNA]</scope>
    <source>
        <strain evidence="8 9">FAN1</strain>
    </source>
</reference>
<dbReference type="InterPro" id="IPR050189">
    <property type="entry name" value="MFS_Efflux_Transporters"/>
</dbReference>
<keyword evidence="4 6" id="KW-1133">Transmembrane helix</keyword>
<dbReference type="Proteomes" id="UP000270034">
    <property type="component" value="Chromosome"/>
</dbReference>
<dbReference type="AlphaFoldDB" id="A0A2Z5ZK93"/>
<evidence type="ECO:0000256" key="5">
    <source>
        <dbReference type="ARBA" id="ARBA00023136"/>
    </source>
</evidence>
<keyword evidence="5 6" id="KW-0472">Membrane</keyword>
<evidence type="ECO:0000313" key="9">
    <source>
        <dbReference type="Proteomes" id="UP000270034"/>
    </source>
</evidence>
<dbReference type="GO" id="GO:0005886">
    <property type="term" value="C:plasma membrane"/>
    <property type="evidence" value="ECO:0007669"/>
    <property type="project" value="UniProtKB-SubCell"/>
</dbReference>
<dbReference type="KEGG" id="aot:AcetOri_orf03628"/>
<protein>
    <submittedName>
        <fullName evidence="8">MFS transporter</fullName>
    </submittedName>
</protein>
<dbReference type="InterPro" id="IPR036259">
    <property type="entry name" value="MFS_trans_sf"/>
</dbReference>
<accession>A0A2Z5ZK93</accession>
<dbReference type="InterPro" id="IPR020846">
    <property type="entry name" value="MFS_dom"/>
</dbReference>
<gene>
    <name evidence="8" type="ORF">AcetOrient_orf03628</name>
</gene>
<evidence type="ECO:0000256" key="2">
    <source>
        <dbReference type="ARBA" id="ARBA00022475"/>
    </source>
</evidence>